<dbReference type="Pfam" id="PF12708">
    <property type="entry name" value="Pect-lyase_RHGA_epim"/>
    <property type="match status" value="1"/>
</dbReference>
<dbReference type="Proteomes" id="UP000482487">
    <property type="component" value="Unassembled WGS sequence"/>
</dbReference>
<gene>
    <name evidence="3" type="ORF">GTA51_10225</name>
</gene>
<feature type="signal peptide" evidence="1">
    <location>
        <begin position="1"/>
        <end position="33"/>
    </location>
</feature>
<dbReference type="OrthoDB" id="5441506at2"/>
<organism evidence="3 4">
    <name type="scientific">Solidesulfovibrio aerotolerans</name>
    <dbReference type="NCBI Taxonomy" id="295255"/>
    <lineage>
        <taxon>Bacteria</taxon>
        <taxon>Pseudomonadati</taxon>
        <taxon>Thermodesulfobacteriota</taxon>
        <taxon>Desulfovibrionia</taxon>
        <taxon>Desulfovibrionales</taxon>
        <taxon>Desulfovibrionaceae</taxon>
        <taxon>Solidesulfovibrio</taxon>
    </lineage>
</organism>
<dbReference type="InterPro" id="IPR011050">
    <property type="entry name" value="Pectin_lyase_fold/virulence"/>
</dbReference>
<evidence type="ECO:0000256" key="1">
    <source>
        <dbReference type="SAM" id="SignalP"/>
    </source>
</evidence>
<dbReference type="EMBL" id="WVUD01000015">
    <property type="protein sequence ID" value="MYL83500.1"/>
    <property type="molecule type" value="Genomic_DNA"/>
</dbReference>
<evidence type="ECO:0000259" key="2">
    <source>
        <dbReference type="Pfam" id="PF12708"/>
    </source>
</evidence>
<keyword evidence="1" id="KW-0732">Signal</keyword>
<protein>
    <submittedName>
        <fullName evidence="3">Endopolygalacturonase</fullName>
    </submittedName>
</protein>
<comment type="caution">
    <text evidence="3">The sequence shown here is derived from an EMBL/GenBank/DDBJ whole genome shotgun (WGS) entry which is preliminary data.</text>
</comment>
<proteinExistence type="predicted"/>
<feature type="chain" id="PRO_5028899785" evidence="1">
    <location>
        <begin position="34"/>
        <end position="533"/>
    </location>
</feature>
<dbReference type="InterPro" id="IPR024535">
    <property type="entry name" value="RHGA/B-epi-like_pectate_lyase"/>
</dbReference>
<evidence type="ECO:0000313" key="4">
    <source>
        <dbReference type="Proteomes" id="UP000482487"/>
    </source>
</evidence>
<keyword evidence="4" id="KW-1185">Reference proteome</keyword>
<dbReference type="AlphaFoldDB" id="A0A7C9IUE1"/>
<dbReference type="InterPro" id="IPR012334">
    <property type="entry name" value="Pectin_lyas_fold"/>
</dbReference>
<feature type="domain" description="Rhamnogalacturonase A/B/Epimerase-like pectate lyase" evidence="2">
    <location>
        <begin position="59"/>
        <end position="174"/>
    </location>
</feature>
<accession>A0A7C9IUE1</accession>
<dbReference type="SUPFAM" id="SSF51126">
    <property type="entry name" value="Pectin lyase-like"/>
    <property type="match status" value="1"/>
</dbReference>
<sequence length="533" mass="56386">MPMRTVTPRRSLAAFVLLLATLFVTTAAGSAMAATYADPIAAWDKAGLRQTPPTPVQTVSVRDYGAVGDGVRDDTTAFQRALAALASPGILSIPQGSYRITASLEMTSGKVLRGEGSSTSKLIFNLNGSSDPCIDFTTYNSKSWSNLSQSAVAGASSITVASATNFKVGDMVEIEQQNDPATMYTDPEWNQDWAQSVVGQFVKVTAKSGSTLTLDRPLRTDFKTALTARARVYSLGHDVGIEDLNLTREDSGGAVGGDIIHFKYALNCWVRRVESTWTVGSHIYAESSASIEVSDSTFKYSHDYGDGGRGYGVSLGRHVSDCLIQNNVFDTLRHAMVVSQGANGNVYAYNYSGKTVCESTEWTACDISVHGHYPFRNLFEGNIVQEIDITDYWGPAGPGNVLLRNIVEQEGIEIMDASHGQIVLGNVILAGGPLTVASGITGTVLDGNAILPALAADADNCPVTDVPASLYLADAPTFYCSCTWPMLADGQLVNPAAQRALGIPTLPTPTPTPTPTPAGVAGTLAAINGLLLP</sequence>
<dbReference type="Gene3D" id="2.160.20.10">
    <property type="entry name" value="Single-stranded right-handed beta-helix, Pectin lyase-like"/>
    <property type="match status" value="1"/>
</dbReference>
<name>A0A7C9IUE1_9BACT</name>
<evidence type="ECO:0000313" key="3">
    <source>
        <dbReference type="EMBL" id="MYL83500.1"/>
    </source>
</evidence>
<reference evidence="3 4" key="1">
    <citation type="submission" date="2020-01" db="EMBL/GenBank/DDBJ databases">
        <title>Genome sequence of Desulfovibrio aerotolerans DSM 16695(T).</title>
        <authorList>
            <person name="Karnachuk O."/>
            <person name="Avakyan M."/>
            <person name="Mardanov A."/>
            <person name="Kadnikov V."/>
            <person name="Ravin N."/>
        </authorList>
    </citation>
    <scope>NUCLEOTIDE SEQUENCE [LARGE SCALE GENOMIC DNA]</scope>
    <source>
        <strain evidence="3 4">DSM 16695</strain>
    </source>
</reference>